<evidence type="ECO:0000256" key="7">
    <source>
        <dbReference type="ARBA" id="ARBA00022692"/>
    </source>
</evidence>
<feature type="domain" description="Response regulatory" evidence="19">
    <location>
        <begin position="573"/>
        <end position="687"/>
    </location>
</feature>
<dbReference type="InterPro" id="IPR008207">
    <property type="entry name" value="Sig_transdc_His_kin_Hpt_dom"/>
</dbReference>
<keyword evidence="6 22" id="KW-0808">Transferase</keyword>
<dbReference type="SUPFAM" id="SSF47226">
    <property type="entry name" value="Histidine-containing phosphotransfer domain, HPT domain"/>
    <property type="match status" value="1"/>
</dbReference>
<accession>A0A517NY05</accession>
<dbReference type="InterPro" id="IPR013656">
    <property type="entry name" value="PAS_4"/>
</dbReference>
<evidence type="ECO:0000256" key="17">
    <source>
        <dbReference type="SAM" id="MobiDB-lite"/>
    </source>
</evidence>
<feature type="modified residue" description="Phosphohistidine" evidence="15">
    <location>
        <position position="766"/>
    </location>
</feature>
<dbReference type="Gene3D" id="3.30.565.10">
    <property type="entry name" value="Histidine kinase-like ATPase, C-terminal domain"/>
    <property type="match status" value="1"/>
</dbReference>
<dbReference type="Proteomes" id="UP000319817">
    <property type="component" value="Chromosome"/>
</dbReference>
<dbReference type="GO" id="GO:0000155">
    <property type="term" value="F:phosphorelay sensor kinase activity"/>
    <property type="evidence" value="ECO:0007669"/>
    <property type="project" value="InterPro"/>
</dbReference>
<keyword evidence="7" id="KW-0812">Transmembrane</keyword>
<dbReference type="SMART" id="SM00448">
    <property type="entry name" value="REC"/>
    <property type="match status" value="1"/>
</dbReference>
<evidence type="ECO:0000313" key="22">
    <source>
        <dbReference type="EMBL" id="QDT12014.1"/>
    </source>
</evidence>
<dbReference type="EMBL" id="CP036526">
    <property type="protein sequence ID" value="QDT12014.1"/>
    <property type="molecule type" value="Genomic_DNA"/>
</dbReference>
<evidence type="ECO:0000256" key="13">
    <source>
        <dbReference type="ARBA" id="ARBA00023136"/>
    </source>
</evidence>
<keyword evidence="4" id="KW-1003">Cell membrane</keyword>
<dbReference type="PROSITE" id="PS50112">
    <property type="entry name" value="PAS"/>
    <property type="match status" value="1"/>
</dbReference>
<evidence type="ECO:0000259" key="21">
    <source>
        <dbReference type="PROSITE" id="PS50894"/>
    </source>
</evidence>
<dbReference type="PROSITE" id="PS50894">
    <property type="entry name" value="HPT"/>
    <property type="match status" value="1"/>
</dbReference>
<dbReference type="PANTHER" id="PTHR45339:SF1">
    <property type="entry name" value="HYBRID SIGNAL TRANSDUCTION HISTIDINE KINASE J"/>
    <property type="match status" value="1"/>
</dbReference>
<dbReference type="InterPro" id="IPR035965">
    <property type="entry name" value="PAS-like_dom_sf"/>
</dbReference>
<evidence type="ECO:0000256" key="3">
    <source>
        <dbReference type="ARBA" id="ARBA00012438"/>
    </source>
</evidence>
<dbReference type="Pfam" id="PF00512">
    <property type="entry name" value="HisKA"/>
    <property type="match status" value="1"/>
</dbReference>
<dbReference type="Pfam" id="PF08448">
    <property type="entry name" value="PAS_4"/>
    <property type="match status" value="1"/>
</dbReference>
<dbReference type="SUPFAM" id="SSF52172">
    <property type="entry name" value="CheY-like"/>
    <property type="match status" value="1"/>
</dbReference>
<dbReference type="PRINTS" id="PR00344">
    <property type="entry name" value="BCTRLSENSOR"/>
</dbReference>
<dbReference type="SUPFAM" id="SSF55785">
    <property type="entry name" value="PYP-like sensor domain (PAS domain)"/>
    <property type="match status" value="1"/>
</dbReference>
<feature type="domain" description="Histidine kinase" evidence="18">
    <location>
        <begin position="319"/>
        <end position="541"/>
    </location>
</feature>
<dbReference type="GO" id="GO:0005886">
    <property type="term" value="C:plasma membrane"/>
    <property type="evidence" value="ECO:0007669"/>
    <property type="project" value="UniProtKB-SubCell"/>
</dbReference>
<dbReference type="Gene3D" id="1.20.120.160">
    <property type="entry name" value="HPT domain"/>
    <property type="match status" value="1"/>
</dbReference>
<evidence type="ECO:0000256" key="5">
    <source>
        <dbReference type="ARBA" id="ARBA00022553"/>
    </source>
</evidence>
<dbReference type="InterPro" id="IPR011006">
    <property type="entry name" value="CheY-like_superfamily"/>
</dbReference>
<dbReference type="SUPFAM" id="SSF55874">
    <property type="entry name" value="ATPase domain of HSP90 chaperone/DNA topoisomerase II/histidine kinase"/>
    <property type="match status" value="1"/>
</dbReference>
<dbReference type="InterPro" id="IPR004358">
    <property type="entry name" value="Sig_transdc_His_kin-like_C"/>
</dbReference>
<dbReference type="CDD" id="cd16922">
    <property type="entry name" value="HATPase_EvgS-ArcB-TorS-like"/>
    <property type="match status" value="1"/>
</dbReference>
<dbReference type="Gene3D" id="1.10.287.130">
    <property type="match status" value="1"/>
</dbReference>
<dbReference type="InterPro" id="IPR005467">
    <property type="entry name" value="His_kinase_dom"/>
</dbReference>
<dbReference type="InterPro" id="IPR036890">
    <property type="entry name" value="HATPase_C_sf"/>
</dbReference>
<evidence type="ECO:0000256" key="12">
    <source>
        <dbReference type="ARBA" id="ARBA00023012"/>
    </source>
</evidence>
<organism evidence="22 23">
    <name type="scientific">Stieleria marina</name>
    <dbReference type="NCBI Taxonomy" id="1930275"/>
    <lineage>
        <taxon>Bacteria</taxon>
        <taxon>Pseudomonadati</taxon>
        <taxon>Planctomycetota</taxon>
        <taxon>Planctomycetia</taxon>
        <taxon>Pirellulales</taxon>
        <taxon>Pirellulaceae</taxon>
        <taxon>Stieleria</taxon>
    </lineage>
</organism>
<dbReference type="InterPro" id="IPR000014">
    <property type="entry name" value="PAS"/>
</dbReference>
<evidence type="ECO:0000256" key="6">
    <source>
        <dbReference type="ARBA" id="ARBA00022679"/>
    </source>
</evidence>
<dbReference type="PANTHER" id="PTHR45339">
    <property type="entry name" value="HYBRID SIGNAL TRANSDUCTION HISTIDINE KINASE J"/>
    <property type="match status" value="1"/>
</dbReference>
<dbReference type="EC" id="2.7.13.3" evidence="3"/>
<feature type="domain" description="PAS" evidence="20">
    <location>
        <begin position="181"/>
        <end position="227"/>
    </location>
</feature>
<gene>
    <name evidence="22" type="primary">rpfC</name>
    <name evidence="22" type="ORF">K239x_40220</name>
</gene>
<dbReference type="CDD" id="cd17546">
    <property type="entry name" value="REC_hyHK_CKI1_RcsC-like"/>
    <property type="match status" value="1"/>
</dbReference>
<dbReference type="SMART" id="SM00388">
    <property type="entry name" value="HisKA"/>
    <property type="match status" value="1"/>
</dbReference>
<dbReference type="NCBIfam" id="TIGR00229">
    <property type="entry name" value="sensory_box"/>
    <property type="match status" value="1"/>
</dbReference>
<dbReference type="Pfam" id="PF01627">
    <property type="entry name" value="Hpt"/>
    <property type="match status" value="1"/>
</dbReference>
<evidence type="ECO:0000256" key="11">
    <source>
        <dbReference type="ARBA" id="ARBA00022989"/>
    </source>
</evidence>
<dbReference type="InterPro" id="IPR036641">
    <property type="entry name" value="HPT_dom_sf"/>
</dbReference>
<evidence type="ECO:0000256" key="4">
    <source>
        <dbReference type="ARBA" id="ARBA00022475"/>
    </source>
</evidence>
<dbReference type="GO" id="GO:0005524">
    <property type="term" value="F:ATP binding"/>
    <property type="evidence" value="ECO:0007669"/>
    <property type="project" value="UniProtKB-KW"/>
</dbReference>
<reference evidence="22 23" key="1">
    <citation type="submission" date="2019-02" db="EMBL/GenBank/DDBJ databases">
        <title>Deep-cultivation of Planctomycetes and their phenomic and genomic characterization uncovers novel biology.</title>
        <authorList>
            <person name="Wiegand S."/>
            <person name="Jogler M."/>
            <person name="Boedeker C."/>
            <person name="Pinto D."/>
            <person name="Vollmers J."/>
            <person name="Rivas-Marin E."/>
            <person name="Kohn T."/>
            <person name="Peeters S.H."/>
            <person name="Heuer A."/>
            <person name="Rast P."/>
            <person name="Oberbeckmann S."/>
            <person name="Bunk B."/>
            <person name="Jeske O."/>
            <person name="Meyerdierks A."/>
            <person name="Storesund J.E."/>
            <person name="Kallscheuer N."/>
            <person name="Luecker S."/>
            <person name="Lage O.M."/>
            <person name="Pohl T."/>
            <person name="Merkel B.J."/>
            <person name="Hornburger P."/>
            <person name="Mueller R.-W."/>
            <person name="Bruemmer F."/>
            <person name="Labrenz M."/>
            <person name="Spormann A.M."/>
            <person name="Op den Camp H."/>
            <person name="Overmann J."/>
            <person name="Amann R."/>
            <person name="Jetten M.S.M."/>
            <person name="Mascher T."/>
            <person name="Medema M.H."/>
            <person name="Devos D.P."/>
            <person name="Kaster A.-K."/>
            <person name="Ovreas L."/>
            <person name="Rohde M."/>
            <person name="Galperin M.Y."/>
            <person name="Jogler C."/>
        </authorList>
    </citation>
    <scope>NUCLEOTIDE SEQUENCE [LARGE SCALE GENOMIC DNA]</scope>
    <source>
        <strain evidence="22 23">K23_9</strain>
    </source>
</reference>
<keyword evidence="14" id="KW-0131">Cell cycle</keyword>
<comment type="subcellular location">
    <subcellularLocation>
        <location evidence="2">Cell membrane</location>
        <topology evidence="2">Multi-pass membrane protein</topology>
    </subcellularLocation>
</comment>
<proteinExistence type="predicted"/>
<dbReference type="Pfam" id="PF00072">
    <property type="entry name" value="Response_reg"/>
    <property type="match status" value="1"/>
</dbReference>
<name>A0A517NY05_9BACT</name>
<dbReference type="RefSeq" id="WP_145419754.1">
    <property type="nucleotide sequence ID" value="NZ_CP036526.1"/>
</dbReference>
<keyword evidence="13" id="KW-0472">Membrane</keyword>
<feature type="region of interest" description="Disordered" evidence="17">
    <location>
        <begin position="811"/>
        <end position="856"/>
    </location>
</feature>
<evidence type="ECO:0000256" key="2">
    <source>
        <dbReference type="ARBA" id="ARBA00004651"/>
    </source>
</evidence>
<dbReference type="PROSITE" id="PS50110">
    <property type="entry name" value="RESPONSE_REGULATORY"/>
    <property type="match status" value="1"/>
</dbReference>
<protein>
    <recommendedName>
        <fullName evidence="3">histidine kinase</fullName>
        <ecNumber evidence="3">2.7.13.3</ecNumber>
    </recommendedName>
</protein>
<dbReference type="CDD" id="cd00082">
    <property type="entry name" value="HisKA"/>
    <property type="match status" value="1"/>
</dbReference>
<evidence type="ECO:0000256" key="1">
    <source>
        <dbReference type="ARBA" id="ARBA00000085"/>
    </source>
</evidence>
<dbReference type="Gene3D" id="3.40.50.2300">
    <property type="match status" value="1"/>
</dbReference>
<dbReference type="PROSITE" id="PS50109">
    <property type="entry name" value="HIS_KIN"/>
    <property type="match status" value="1"/>
</dbReference>
<dbReference type="AlphaFoldDB" id="A0A517NY05"/>
<keyword evidence="11" id="KW-1133">Transmembrane helix</keyword>
<feature type="domain" description="HPt" evidence="21">
    <location>
        <begin position="727"/>
        <end position="820"/>
    </location>
</feature>
<sequence>MKRFYNHIPIRFRISALLVGLMVGTLLSASAVGFFPNEQREVLRGRAKLCETLAISGTAMASSGDQSGLQAVLQSVVKRDDQIHSIGFRQSDGELLVNAGDHASRWDLQAGNSGEQMSVPVFRKGEKFGALEVAFQSTGGFLGMNHWAPAWLLVILVPGCFIQFSMFLRRALDSLDPNGAVPKQVQNTFDQLQVGVLVTDMRDRVLLMNRLFSELIGLSSESPLGMNISKTNWVLEDPEAELPWTESARTGKMVSGRQLRLETEEKLLVFSVSTTPISGSGVMVIFEDITQLEENKIALAKAKETAEHANQAKSAFLANMSHEIRTPMNAILGFTEVLRRGMEHDEAKQRKHLNTIHSSGTHLLDLINDILDLSKVEAGRLEIETMPCAVHEVIAEAVTVLRVKAEQKGITLNFEFDGPIPQTIQSDPSRLRQILTNLVGNAIKFTDKGGVKIVTKLNEHPTRPQLLLQVVDTGIGMTPEAAAKIFDPFSQADASVSRRFGGTGLGLSISKQFAEAMGGQMKVYSEEGIGSVFFTTIDTGAIVGVPMIQPTEAEMESLVGDAVTPMVRLPGLRVLLVDDAEENRDLMSLILDEMGTTFVTAENGLEAMELATSQDFDVILMDMNMPVMDGYTATAKLREQNYDKPIIALTAHAMAQAGQQCRDAGCSGFLTKPVNFNELLALLAEIADVDLESAEVLEQASRREAEKPALLGSVDASTPILSTLNTDNAKLRAIVTKFIQRLPEQIVKMQDAIAAERFDELADLAHWLKGSGPNVGFLDFAEPAKLLEQASRDLDAAQASQWMQQVEALAARVSDGESSTAPQSEAAEKPLSAEESPVTEPPIEEDESPIVSTLPKGNDRFTRAIEGFVDHLDQQLQQLQISVAACDLEKITEISSWVRYSSQTCGFGVISTTAAELSEICDPAAGKFDLAQAKTLVRVLVSQRSRIQCAALATSHS</sequence>
<dbReference type="InterPro" id="IPR003661">
    <property type="entry name" value="HisK_dim/P_dom"/>
</dbReference>
<keyword evidence="5 16" id="KW-0597">Phosphoprotein</keyword>
<evidence type="ECO:0000259" key="20">
    <source>
        <dbReference type="PROSITE" id="PS50112"/>
    </source>
</evidence>
<dbReference type="InterPro" id="IPR036097">
    <property type="entry name" value="HisK_dim/P_sf"/>
</dbReference>
<evidence type="ECO:0000256" key="14">
    <source>
        <dbReference type="ARBA" id="ARBA00023306"/>
    </source>
</evidence>
<keyword evidence="23" id="KW-1185">Reference proteome</keyword>
<dbReference type="InterPro" id="IPR003594">
    <property type="entry name" value="HATPase_dom"/>
</dbReference>
<comment type="catalytic activity">
    <reaction evidence="1">
        <text>ATP + protein L-histidine = ADP + protein N-phospho-L-histidine.</text>
        <dbReference type="EC" id="2.7.13.3"/>
    </reaction>
</comment>
<keyword evidence="8" id="KW-0547">Nucleotide-binding</keyword>
<dbReference type="InterPro" id="IPR001789">
    <property type="entry name" value="Sig_transdc_resp-reg_receiver"/>
</dbReference>
<dbReference type="Gene3D" id="3.30.450.20">
    <property type="entry name" value="PAS domain"/>
    <property type="match status" value="1"/>
</dbReference>
<evidence type="ECO:0000256" key="16">
    <source>
        <dbReference type="PROSITE-ProRule" id="PRU00169"/>
    </source>
</evidence>
<dbReference type="FunFam" id="1.10.287.130:FF:000038">
    <property type="entry name" value="Sensory transduction histidine kinase"/>
    <property type="match status" value="1"/>
</dbReference>
<evidence type="ECO:0000256" key="8">
    <source>
        <dbReference type="ARBA" id="ARBA00022741"/>
    </source>
</evidence>
<keyword evidence="10" id="KW-0067">ATP-binding</keyword>
<evidence type="ECO:0000259" key="19">
    <source>
        <dbReference type="PROSITE" id="PS50110"/>
    </source>
</evidence>
<evidence type="ECO:0000259" key="18">
    <source>
        <dbReference type="PROSITE" id="PS50109"/>
    </source>
</evidence>
<evidence type="ECO:0000256" key="10">
    <source>
        <dbReference type="ARBA" id="ARBA00022840"/>
    </source>
</evidence>
<keyword evidence="12" id="KW-0902">Two-component regulatory system</keyword>
<evidence type="ECO:0000256" key="9">
    <source>
        <dbReference type="ARBA" id="ARBA00022777"/>
    </source>
</evidence>
<dbReference type="SUPFAM" id="SSF47384">
    <property type="entry name" value="Homodimeric domain of signal transducing histidine kinase"/>
    <property type="match status" value="1"/>
</dbReference>
<dbReference type="SMART" id="SM00387">
    <property type="entry name" value="HATPase_c"/>
    <property type="match status" value="1"/>
</dbReference>
<feature type="modified residue" description="4-aspartylphosphate" evidence="16">
    <location>
        <position position="622"/>
    </location>
</feature>
<dbReference type="Pfam" id="PF02518">
    <property type="entry name" value="HATPase_c"/>
    <property type="match status" value="1"/>
</dbReference>
<dbReference type="OrthoDB" id="9790669at2"/>
<keyword evidence="9" id="KW-0418">Kinase</keyword>
<evidence type="ECO:0000313" key="23">
    <source>
        <dbReference type="Proteomes" id="UP000319817"/>
    </source>
</evidence>
<dbReference type="FunFam" id="3.30.565.10:FF:000010">
    <property type="entry name" value="Sensor histidine kinase RcsC"/>
    <property type="match status" value="1"/>
</dbReference>
<evidence type="ECO:0000256" key="15">
    <source>
        <dbReference type="PROSITE-ProRule" id="PRU00110"/>
    </source>
</evidence>